<dbReference type="RefSeq" id="WP_190784062.1">
    <property type="nucleotide sequence ID" value="NZ_JACWZZ010000002.1"/>
</dbReference>
<keyword evidence="4" id="KW-1185">Reference proteome</keyword>
<feature type="transmembrane region" description="Helical" evidence="1">
    <location>
        <begin position="36"/>
        <end position="55"/>
    </location>
</feature>
<feature type="transmembrane region" description="Helical" evidence="1">
    <location>
        <begin position="250"/>
        <end position="272"/>
    </location>
</feature>
<feature type="transmembrane region" description="Helical" evidence="1">
    <location>
        <begin position="219"/>
        <end position="238"/>
    </location>
</feature>
<feature type="domain" description="CAAX prenyl protease 2/Lysostaphin resistance protein A-like" evidence="2">
    <location>
        <begin position="142"/>
        <end position="230"/>
    </location>
</feature>
<dbReference type="InterPro" id="IPR003675">
    <property type="entry name" value="Rce1/LyrA-like_dom"/>
</dbReference>
<reference evidence="3 4" key="1">
    <citation type="submission" date="2020-09" db="EMBL/GenBank/DDBJ databases">
        <authorList>
            <person name="Kim M.K."/>
        </authorList>
    </citation>
    <scope>NUCLEOTIDE SEQUENCE [LARGE SCALE GENOMIC DNA]</scope>
    <source>
        <strain evidence="3 4">BT646</strain>
    </source>
</reference>
<keyword evidence="1" id="KW-0812">Transmembrane</keyword>
<sequence>MALALSCFSVDAIVTETPVVAPKSAIKVYPTIKESWGFLGWYLLALIITGIPLYAVAKGVFALSESVSGILITVGSNLVLLAFLRWKVGSRGQSLQLTGLRQMWLLAVLPLLVFAFGMVLTLSSFLHLPDWTHGAFEKLVQKPWITLPIGVVVVPVLEELIFRGVLLQGLLRNYRPWIAIGQSSFLFGLVHFNPAQSLNACLIGMLLGWLYYRTRSLSVGIAVHALNNLLAFAAIIWLPNVKEAEDVVDFLGGPWLYGGVVLLSAAVLAIILRQVYKATDLRTETSSTEVFEVPAADLHSSK</sequence>
<gene>
    <name evidence="3" type="ORF">IC231_08210</name>
</gene>
<accession>A0ABR8JFZ7</accession>
<keyword evidence="1" id="KW-1133">Transmembrane helix</keyword>
<evidence type="ECO:0000256" key="1">
    <source>
        <dbReference type="SAM" id="Phobius"/>
    </source>
</evidence>
<dbReference type="EMBL" id="JACWZZ010000002">
    <property type="protein sequence ID" value="MBD2715017.1"/>
    <property type="molecule type" value="Genomic_DNA"/>
</dbReference>
<keyword evidence="3" id="KW-0645">Protease</keyword>
<dbReference type="PANTHER" id="PTHR36435:SF1">
    <property type="entry name" value="CAAX AMINO TERMINAL PROTEASE FAMILY PROTEIN"/>
    <property type="match status" value="1"/>
</dbReference>
<evidence type="ECO:0000313" key="4">
    <source>
        <dbReference type="Proteomes" id="UP000642468"/>
    </source>
</evidence>
<evidence type="ECO:0000259" key="2">
    <source>
        <dbReference type="Pfam" id="PF02517"/>
    </source>
</evidence>
<keyword evidence="3" id="KW-0378">Hydrolase</keyword>
<dbReference type="Pfam" id="PF02517">
    <property type="entry name" value="Rce1-like"/>
    <property type="match status" value="1"/>
</dbReference>
<feature type="transmembrane region" description="Helical" evidence="1">
    <location>
        <begin position="67"/>
        <end position="84"/>
    </location>
</feature>
<dbReference type="Proteomes" id="UP000642468">
    <property type="component" value="Unassembled WGS sequence"/>
</dbReference>
<organism evidence="3 4">
    <name type="scientific">Hymenobacter duratus</name>
    <dbReference type="NCBI Taxonomy" id="2771356"/>
    <lineage>
        <taxon>Bacteria</taxon>
        <taxon>Pseudomonadati</taxon>
        <taxon>Bacteroidota</taxon>
        <taxon>Cytophagia</taxon>
        <taxon>Cytophagales</taxon>
        <taxon>Hymenobacteraceae</taxon>
        <taxon>Hymenobacter</taxon>
    </lineage>
</organism>
<feature type="transmembrane region" description="Helical" evidence="1">
    <location>
        <begin position="145"/>
        <end position="162"/>
    </location>
</feature>
<dbReference type="InterPro" id="IPR052710">
    <property type="entry name" value="CAAX_protease"/>
</dbReference>
<feature type="transmembrane region" description="Helical" evidence="1">
    <location>
        <begin position="104"/>
        <end position="125"/>
    </location>
</feature>
<protein>
    <submittedName>
        <fullName evidence="3">CPBP family intramembrane metalloprotease</fullName>
    </submittedName>
</protein>
<keyword evidence="1" id="KW-0472">Membrane</keyword>
<keyword evidence="3" id="KW-0482">Metalloprotease</keyword>
<evidence type="ECO:0000313" key="3">
    <source>
        <dbReference type="EMBL" id="MBD2715017.1"/>
    </source>
</evidence>
<name>A0ABR8JFZ7_9BACT</name>
<proteinExistence type="predicted"/>
<dbReference type="PANTHER" id="PTHR36435">
    <property type="entry name" value="SLR1288 PROTEIN"/>
    <property type="match status" value="1"/>
</dbReference>
<dbReference type="GO" id="GO:0008237">
    <property type="term" value="F:metallopeptidase activity"/>
    <property type="evidence" value="ECO:0007669"/>
    <property type="project" value="UniProtKB-KW"/>
</dbReference>
<comment type="caution">
    <text evidence="3">The sequence shown here is derived from an EMBL/GenBank/DDBJ whole genome shotgun (WGS) entry which is preliminary data.</text>
</comment>